<evidence type="ECO:0000313" key="2">
    <source>
        <dbReference type="Proteomes" id="UP000233551"/>
    </source>
</evidence>
<gene>
    <name evidence="1" type="ORF">CRG98_018873</name>
</gene>
<dbReference type="AlphaFoldDB" id="A0A2I0JY24"/>
<keyword evidence="2" id="KW-1185">Reference proteome</keyword>
<organism evidence="1 2">
    <name type="scientific">Punica granatum</name>
    <name type="common">Pomegranate</name>
    <dbReference type="NCBI Taxonomy" id="22663"/>
    <lineage>
        <taxon>Eukaryota</taxon>
        <taxon>Viridiplantae</taxon>
        <taxon>Streptophyta</taxon>
        <taxon>Embryophyta</taxon>
        <taxon>Tracheophyta</taxon>
        <taxon>Spermatophyta</taxon>
        <taxon>Magnoliopsida</taxon>
        <taxon>eudicotyledons</taxon>
        <taxon>Gunneridae</taxon>
        <taxon>Pentapetalae</taxon>
        <taxon>rosids</taxon>
        <taxon>malvids</taxon>
        <taxon>Myrtales</taxon>
        <taxon>Lythraceae</taxon>
        <taxon>Punica</taxon>
    </lineage>
</organism>
<accession>A0A2I0JY24</accession>
<evidence type="ECO:0000313" key="1">
    <source>
        <dbReference type="EMBL" id="PKI60733.1"/>
    </source>
</evidence>
<comment type="caution">
    <text evidence="1">The sequence shown here is derived from an EMBL/GenBank/DDBJ whole genome shotgun (WGS) entry which is preliminary data.</text>
</comment>
<proteinExistence type="predicted"/>
<protein>
    <submittedName>
        <fullName evidence="1">Uncharacterized protein</fullName>
    </submittedName>
</protein>
<dbReference type="Proteomes" id="UP000233551">
    <property type="component" value="Unassembled WGS sequence"/>
</dbReference>
<reference evidence="1 2" key="1">
    <citation type="submission" date="2017-11" db="EMBL/GenBank/DDBJ databases">
        <title>De-novo sequencing of pomegranate (Punica granatum L.) genome.</title>
        <authorList>
            <person name="Akparov Z."/>
            <person name="Amiraslanov A."/>
            <person name="Hajiyeva S."/>
            <person name="Abbasov M."/>
            <person name="Kaur K."/>
            <person name="Hamwieh A."/>
            <person name="Solovyev V."/>
            <person name="Salamov A."/>
            <person name="Braich B."/>
            <person name="Kosarev P."/>
            <person name="Mahmoud A."/>
            <person name="Hajiyev E."/>
            <person name="Babayeva S."/>
            <person name="Izzatullayeva V."/>
            <person name="Mammadov A."/>
            <person name="Mammadov A."/>
            <person name="Sharifova S."/>
            <person name="Ojaghi J."/>
            <person name="Eynullazada K."/>
            <person name="Bayramov B."/>
            <person name="Abdulazimova A."/>
            <person name="Shahmuradov I."/>
        </authorList>
    </citation>
    <scope>NUCLEOTIDE SEQUENCE [LARGE SCALE GENOMIC DNA]</scope>
    <source>
        <strain evidence="2">cv. AG2017</strain>
        <tissue evidence="1">Leaf</tissue>
    </source>
</reference>
<dbReference type="EMBL" id="PGOL01001115">
    <property type="protein sequence ID" value="PKI60733.1"/>
    <property type="molecule type" value="Genomic_DNA"/>
</dbReference>
<name>A0A2I0JY24_PUNGR</name>
<sequence length="104" mass="11647">MKFGCAQPPNSPNACNPSAKWDLASIHRHTPNMAYVEGKLDWECETDLDITRELDRTRPPALRARVALICLSIISKYSVSQSEILAQCKPIGIHLLIQLYLVIS</sequence>